<comment type="similarity">
    <text evidence="2">Belongs to the SYS1 family.</text>
</comment>
<keyword evidence="7" id="KW-0333">Golgi apparatus</keyword>
<evidence type="ECO:0000313" key="11">
    <source>
        <dbReference type="EMBL" id="WZN63435.1"/>
    </source>
</evidence>
<feature type="transmembrane region" description="Helical" evidence="10">
    <location>
        <begin position="12"/>
        <end position="38"/>
    </location>
</feature>
<dbReference type="GO" id="GO:0005829">
    <property type="term" value="C:cytosol"/>
    <property type="evidence" value="ECO:0007669"/>
    <property type="project" value="GOC"/>
</dbReference>
<feature type="transmembrane region" description="Helical" evidence="10">
    <location>
        <begin position="87"/>
        <end position="106"/>
    </location>
</feature>
<name>A0AAX4PBW7_9CHLO</name>
<evidence type="ECO:0000256" key="1">
    <source>
        <dbReference type="ARBA" id="ARBA00004653"/>
    </source>
</evidence>
<evidence type="ECO:0000256" key="3">
    <source>
        <dbReference type="ARBA" id="ARBA00022448"/>
    </source>
</evidence>
<keyword evidence="12" id="KW-1185">Reference proteome</keyword>
<evidence type="ECO:0000313" key="12">
    <source>
        <dbReference type="Proteomes" id="UP001472866"/>
    </source>
</evidence>
<feature type="region of interest" description="Disordered" evidence="9">
    <location>
        <begin position="147"/>
        <end position="167"/>
    </location>
</feature>
<feature type="transmembrane region" description="Helical" evidence="10">
    <location>
        <begin position="58"/>
        <end position="80"/>
    </location>
</feature>
<sequence length="178" mass="19441">MGQFYGTSIWDPVLILAQIVSVQCLFYLSLCTALYLFLGTSTGGALTVEVLFDYRKLVGAFSFAAFLTSALAGSLILYFVVERTKKCLDFTCTCYLLHLVFCWGYGGFPLSLAWWVTIGVSAACMTLVGESLCMKKELRDIPTALPTRASRGSAQTSGRGPAEGTGNKRQRLINFLGR</sequence>
<dbReference type="GO" id="GO:0005802">
    <property type="term" value="C:trans-Golgi network"/>
    <property type="evidence" value="ECO:0007669"/>
    <property type="project" value="TreeGrafter"/>
</dbReference>
<evidence type="ECO:0000256" key="9">
    <source>
        <dbReference type="SAM" id="MobiDB-lite"/>
    </source>
</evidence>
<evidence type="ECO:0000256" key="10">
    <source>
        <dbReference type="SAM" id="Phobius"/>
    </source>
</evidence>
<accession>A0AAX4PBW7</accession>
<organism evidence="11 12">
    <name type="scientific">Chloropicon roscoffensis</name>
    <dbReference type="NCBI Taxonomy" id="1461544"/>
    <lineage>
        <taxon>Eukaryota</taxon>
        <taxon>Viridiplantae</taxon>
        <taxon>Chlorophyta</taxon>
        <taxon>Chloropicophyceae</taxon>
        <taxon>Chloropicales</taxon>
        <taxon>Chloropicaceae</taxon>
        <taxon>Chloropicon</taxon>
    </lineage>
</organism>
<keyword evidence="4 10" id="KW-0812">Transmembrane</keyword>
<evidence type="ECO:0000256" key="7">
    <source>
        <dbReference type="ARBA" id="ARBA00023034"/>
    </source>
</evidence>
<evidence type="ECO:0000256" key="6">
    <source>
        <dbReference type="ARBA" id="ARBA00022989"/>
    </source>
</evidence>
<proteinExistence type="inferred from homology"/>
<dbReference type="PANTHER" id="PTHR12952:SF0">
    <property type="entry name" value="PROTEIN SYS1 HOMOLOG"/>
    <property type="match status" value="1"/>
</dbReference>
<dbReference type="EMBL" id="CP151507">
    <property type="protein sequence ID" value="WZN63435.1"/>
    <property type="molecule type" value="Genomic_DNA"/>
</dbReference>
<keyword evidence="8 10" id="KW-0472">Membrane</keyword>
<evidence type="ECO:0000256" key="2">
    <source>
        <dbReference type="ARBA" id="ARBA00008160"/>
    </source>
</evidence>
<keyword evidence="3" id="KW-0813">Transport</keyword>
<gene>
    <name evidence="11" type="ORF">HKI87_07g49840</name>
</gene>
<evidence type="ECO:0000256" key="8">
    <source>
        <dbReference type="ARBA" id="ARBA00023136"/>
    </source>
</evidence>
<evidence type="ECO:0000256" key="5">
    <source>
        <dbReference type="ARBA" id="ARBA00022927"/>
    </source>
</evidence>
<dbReference type="GO" id="GO:0034067">
    <property type="term" value="P:protein localization to Golgi apparatus"/>
    <property type="evidence" value="ECO:0007669"/>
    <property type="project" value="TreeGrafter"/>
</dbReference>
<keyword evidence="6 10" id="KW-1133">Transmembrane helix</keyword>
<protein>
    <submittedName>
        <fullName evidence="11">Integral membrane protein SYS1-like protein</fullName>
    </submittedName>
</protein>
<dbReference type="GO" id="GO:0043001">
    <property type="term" value="P:Golgi to plasma membrane protein transport"/>
    <property type="evidence" value="ECO:0007669"/>
    <property type="project" value="TreeGrafter"/>
</dbReference>
<dbReference type="GO" id="GO:0006895">
    <property type="term" value="P:Golgi to endosome transport"/>
    <property type="evidence" value="ECO:0007669"/>
    <property type="project" value="TreeGrafter"/>
</dbReference>
<evidence type="ECO:0000256" key="4">
    <source>
        <dbReference type="ARBA" id="ARBA00022692"/>
    </source>
</evidence>
<dbReference type="PANTHER" id="PTHR12952">
    <property type="entry name" value="SYS1"/>
    <property type="match status" value="1"/>
</dbReference>
<keyword evidence="5" id="KW-0653">Protein transport</keyword>
<dbReference type="Proteomes" id="UP001472866">
    <property type="component" value="Chromosome 07"/>
</dbReference>
<dbReference type="AlphaFoldDB" id="A0AAX4PBW7"/>
<dbReference type="GO" id="GO:0000139">
    <property type="term" value="C:Golgi membrane"/>
    <property type="evidence" value="ECO:0007669"/>
    <property type="project" value="UniProtKB-SubCell"/>
</dbReference>
<comment type="subcellular location">
    <subcellularLocation>
        <location evidence="1">Golgi apparatus membrane</location>
        <topology evidence="1">Multi-pass membrane protein</topology>
    </subcellularLocation>
</comment>
<dbReference type="Pfam" id="PF09801">
    <property type="entry name" value="SYS1"/>
    <property type="match status" value="1"/>
</dbReference>
<dbReference type="InterPro" id="IPR019185">
    <property type="entry name" value="Integral_membrane_SYS1-rel"/>
</dbReference>
<reference evidence="11 12" key="1">
    <citation type="submission" date="2024-03" db="EMBL/GenBank/DDBJ databases">
        <title>Complete genome sequence of the green alga Chloropicon roscoffensis RCC1871.</title>
        <authorList>
            <person name="Lemieux C."/>
            <person name="Pombert J.-F."/>
            <person name="Otis C."/>
            <person name="Turmel M."/>
        </authorList>
    </citation>
    <scope>NUCLEOTIDE SEQUENCE [LARGE SCALE GENOMIC DNA]</scope>
    <source>
        <strain evidence="11 12">RCC1871</strain>
    </source>
</reference>